<sequence>MKSWGKLLLLVIGCLLSGVLTYTQGGLASWFLLDCLLIVLLQAVLVYTVALKGLQASRSLSAPISTSGEDLVIVLHITHRSPIPLPWFIIKESWLHEGSHAKFTYRKLLFPWFRTSFTLHYRITGLMRGVYRFAGLEVVTGDLFGFAVKKAQRTDHQRCIVYPKPDALDRAVMTLHAEDGDKPAAGVPWATAPRVGGVRDYVSGDPYHRIHWKSTAKLSRLMTKAPEQASAVKRMLLLDTTPAPAATPAEAAQPLLEKGVALAAGFFAAAARGRESCGFASSSAGAGRIAPAIRPDLTLAYEVLASVGGKAALTFPDLVRKEAAALPPDASMLCITSTLDAVLLRAIAEARSRRRAVHVIYVHARPSLSVADREGASQLQALGCSFTEIPHPRNEWPKQGGVADATA</sequence>
<dbReference type="PANTHER" id="PTHR34351:SF2">
    <property type="entry name" value="DUF58 DOMAIN-CONTAINING PROTEIN"/>
    <property type="match status" value="1"/>
</dbReference>
<evidence type="ECO:0000313" key="3">
    <source>
        <dbReference type="EMBL" id="MBD0382280.1"/>
    </source>
</evidence>
<dbReference type="Pfam" id="PF01882">
    <property type="entry name" value="DUF58"/>
    <property type="match status" value="1"/>
</dbReference>
<keyword evidence="1" id="KW-1133">Transmembrane helix</keyword>
<keyword evidence="1" id="KW-0472">Membrane</keyword>
<dbReference type="EMBL" id="JACVVD010000007">
    <property type="protein sequence ID" value="MBD0382280.1"/>
    <property type="molecule type" value="Genomic_DNA"/>
</dbReference>
<protein>
    <submittedName>
        <fullName evidence="3">DUF58 domain-containing protein</fullName>
    </submittedName>
</protein>
<evidence type="ECO:0000256" key="1">
    <source>
        <dbReference type="SAM" id="Phobius"/>
    </source>
</evidence>
<feature type="transmembrane region" description="Helical" evidence="1">
    <location>
        <begin position="31"/>
        <end position="51"/>
    </location>
</feature>
<accession>A0A926KUL2</accession>
<dbReference type="InterPro" id="IPR002881">
    <property type="entry name" value="DUF58"/>
</dbReference>
<keyword evidence="4" id="KW-1185">Reference proteome</keyword>
<organism evidence="3 4">
    <name type="scientific">Paenibacillus sedimenti</name>
    <dbReference type="NCBI Taxonomy" id="2770274"/>
    <lineage>
        <taxon>Bacteria</taxon>
        <taxon>Bacillati</taxon>
        <taxon>Bacillota</taxon>
        <taxon>Bacilli</taxon>
        <taxon>Bacillales</taxon>
        <taxon>Paenibacillaceae</taxon>
        <taxon>Paenibacillus</taxon>
    </lineage>
</organism>
<comment type="caution">
    <text evidence="3">The sequence shown here is derived from an EMBL/GenBank/DDBJ whole genome shotgun (WGS) entry which is preliminary data.</text>
</comment>
<feature type="domain" description="DUF58" evidence="2">
    <location>
        <begin position="198"/>
        <end position="291"/>
    </location>
</feature>
<dbReference type="RefSeq" id="WP_188176078.1">
    <property type="nucleotide sequence ID" value="NZ_JACVVD010000007.1"/>
</dbReference>
<evidence type="ECO:0000259" key="2">
    <source>
        <dbReference type="Pfam" id="PF01882"/>
    </source>
</evidence>
<dbReference type="PANTHER" id="PTHR34351">
    <property type="entry name" value="SLR1927 PROTEIN-RELATED"/>
    <property type="match status" value="1"/>
</dbReference>
<name>A0A926KUL2_9BACL</name>
<gene>
    <name evidence="3" type="ORF">ICC18_19370</name>
</gene>
<dbReference type="AlphaFoldDB" id="A0A926KUL2"/>
<reference evidence="3" key="1">
    <citation type="submission" date="2020-09" db="EMBL/GenBank/DDBJ databases">
        <title>Draft Genome Sequence of Paenibacillus sp. WST5.</title>
        <authorList>
            <person name="Bao Z."/>
        </authorList>
    </citation>
    <scope>NUCLEOTIDE SEQUENCE</scope>
    <source>
        <strain evidence="3">WST5</strain>
    </source>
</reference>
<evidence type="ECO:0000313" key="4">
    <source>
        <dbReference type="Proteomes" id="UP000650466"/>
    </source>
</evidence>
<keyword evidence="1" id="KW-0812">Transmembrane</keyword>
<dbReference type="Proteomes" id="UP000650466">
    <property type="component" value="Unassembled WGS sequence"/>
</dbReference>
<proteinExistence type="predicted"/>